<keyword evidence="5" id="KW-1185">Reference proteome</keyword>
<keyword evidence="1" id="KW-0677">Repeat</keyword>
<proteinExistence type="predicted"/>
<evidence type="ECO:0000256" key="2">
    <source>
        <dbReference type="ARBA" id="ARBA00022803"/>
    </source>
</evidence>
<evidence type="ECO:0000256" key="1">
    <source>
        <dbReference type="ARBA" id="ARBA00022737"/>
    </source>
</evidence>
<evidence type="ECO:0000256" key="3">
    <source>
        <dbReference type="PROSITE-ProRule" id="PRU00339"/>
    </source>
</evidence>
<dbReference type="PANTHER" id="PTHR11242">
    <property type="entry name" value="ARYL HYDROCARBON RECEPTOR INTERACTING PROTEIN RELATED"/>
    <property type="match status" value="1"/>
</dbReference>
<sequence>MNNMDELKGELCLYHFDELDCSSTSWVQRLDFVINPFGIFEYARSLKVEGNTFYRKNDFKSAISQYSQAIKFLFFADVTNEEDKSVFLSLALSINLNLAACFIKEKNFQKVGELCSLVLMYDATNAKAYFRRAVAALELSQPDIALIDLIQALKIHPNNGEFQQKLNEVSSVLGLSSNFVDISAQVAGKDEVLGKSSLFGKEEKRRKVGERKSYEGTTTISVEKNQTFSQKVKMNAVGKDHDINVSNSALESTSGEKTKSTGSNFRFSNRKAQDTYLHITPSMYRVMSAGRTLHYHCSSQNQMISIRTLNPSQGMDCSTTIDSHTPMEMRHSPEEGDAQCKQTPLFRSDVAATSMDSQKSSCVSLLVPPSTSFCSPAKSTSRVNNQSTSKMKISSRLHSSINRQHSTATTFHRGVLLALQNGIHKIIIEGYNPSTVHFLAS</sequence>
<dbReference type="Gene3D" id="1.25.40.10">
    <property type="entry name" value="Tetratricopeptide repeat domain"/>
    <property type="match status" value="1"/>
</dbReference>
<dbReference type="Gramene" id="KMS96588">
    <property type="protein sequence ID" value="KMS96588"/>
    <property type="gene ID" value="BVRB_8g201580"/>
</dbReference>
<reference evidence="4 5" key="1">
    <citation type="journal article" date="2014" name="Nature">
        <title>The genome of the recently domesticated crop plant sugar beet (Beta vulgaris).</title>
        <authorList>
            <person name="Dohm J.C."/>
            <person name="Minoche A.E."/>
            <person name="Holtgrawe D."/>
            <person name="Capella-Gutierrez S."/>
            <person name="Zakrzewski F."/>
            <person name="Tafer H."/>
            <person name="Rupp O."/>
            <person name="Sorensen T.R."/>
            <person name="Stracke R."/>
            <person name="Reinhardt R."/>
            <person name="Goesmann A."/>
            <person name="Kraft T."/>
            <person name="Schulz B."/>
            <person name="Stadler P.F."/>
            <person name="Schmidt T."/>
            <person name="Gabaldon T."/>
            <person name="Lehrach H."/>
            <person name="Weisshaar B."/>
            <person name="Himmelbauer H."/>
        </authorList>
    </citation>
    <scope>NUCLEOTIDE SEQUENCE [LARGE SCALE GENOMIC DNA]</scope>
    <source>
        <tissue evidence="4">Taproot</tissue>
    </source>
</reference>
<dbReference type="PANTHER" id="PTHR11242:SF0">
    <property type="entry name" value="TPR_REGION DOMAIN-CONTAINING PROTEIN"/>
    <property type="match status" value="1"/>
</dbReference>
<accession>A0A0J8B9D0</accession>
<dbReference type="EMBL" id="KQ090368">
    <property type="protein sequence ID" value="KMS96588.1"/>
    <property type="molecule type" value="Genomic_DNA"/>
</dbReference>
<gene>
    <name evidence="4" type="ORF">BVRB_8g201580</name>
</gene>
<keyword evidence="2 3" id="KW-0802">TPR repeat</keyword>
<dbReference type="eggNOG" id="KOG0543">
    <property type="taxonomic scope" value="Eukaryota"/>
</dbReference>
<dbReference type="PROSITE" id="PS50005">
    <property type="entry name" value="TPR"/>
    <property type="match status" value="1"/>
</dbReference>
<dbReference type="OrthoDB" id="433738at2759"/>
<dbReference type="Proteomes" id="UP000035740">
    <property type="component" value="Unassembled WGS sequence"/>
</dbReference>
<dbReference type="InterPro" id="IPR011990">
    <property type="entry name" value="TPR-like_helical_dom_sf"/>
</dbReference>
<dbReference type="OMA" id="ISHPPYE"/>
<feature type="repeat" description="TPR" evidence="3">
    <location>
        <begin position="126"/>
        <end position="159"/>
    </location>
</feature>
<dbReference type="AlphaFoldDB" id="A0A0J8B9D0"/>
<name>A0A0J8B9D0_BETVV</name>
<dbReference type="InterPro" id="IPR019734">
    <property type="entry name" value="TPR_rpt"/>
</dbReference>
<evidence type="ECO:0000313" key="4">
    <source>
        <dbReference type="EMBL" id="KMS96588.1"/>
    </source>
</evidence>
<dbReference type="SUPFAM" id="SSF48452">
    <property type="entry name" value="TPR-like"/>
    <property type="match status" value="1"/>
</dbReference>
<dbReference type="InterPro" id="IPR039663">
    <property type="entry name" value="AIP/AIPL1/TTC9"/>
</dbReference>
<dbReference type="SMART" id="SM00028">
    <property type="entry name" value="TPR"/>
    <property type="match status" value="3"/>
</dbReference>
<evidence type="ECO:0000313" key="5">
    <source>
        <dbReference type="Proteomes" id="UP000035740"/>
    </source>
</evidence>
<protein>
    <submittedName>
        <fullName evidence="4">Uncharacterized protein</fullName>
    </submittedName>
</protein>
<organism evidence="4 5">
    <name type="scientific">Beta vulgaris subsp. vulgaris</name>
    <name type="common">Beet</name>
    <dbReference type="NCBI Taxonomy" id="3555"/>
    <lineage>
        <taxon>Eukaryota</taxon>
        <taxon>Viridiplantae</taxon>
        <taxon>Streptophyta</taxon>
        <taxon>Embryophyta</taxon>
        <taxon>Tracheophyta</taxon>
        <taxon>Spermatophyta</taxon>
        <taxon>Magnoliopsida</taxon>
        <taxon>eudicotyledons</taxon>
        <taxon>Gunneridae</taxon>
        <taxon>Pentapetalae</taxon>
        <taxon>Caryophyllales</taxon>
        <taxon>Chenopodiaceae</taxon>
        <taxon>Betoideae</taxon>
        <taxon>Beta</taxon>
    </lineage>
</organism>